<dbReference type="Proteomes" id="UP001152795">
    <property type="component" value="Unassembled WGS sequence"/>
</dbReference>
<dbReference type="InterPro" id="IPR051068">
    <property type="entry name" value="MFS_Domain-Containing_Protein"/>
</dbReference>
<reference evidence="5" key="1">
    <citation type="submission" date="2020-04" db="EMBL/GenBank/DDBJ databases">
        <authorList>
            <person name="Alioto T."/>
            <person name="Alioto T."/>
            <person name="Gomez Garrido J."/>
        </authorList>
    </citation>
    <scope>NUCLEOTIDE SEQUENCE</scope>
    <source>
        <strain evidence="5">A484AB</strain>
    </source>
</reference>
<comment type="subcellular location">
    <subcellularLocation>
        <location evidence="1">Membrane</location>
        <topology evidence="1">Multi-pass membrane protein</topology>
    </subcellularLocation>
</comment>
<dbReference type="SUPFAM" id="SSF103473">
    <property type="entry name" value="MFS general substrate transporter"/>
    <property type="match status" value="1"/>
</dbReference>
<dbReference type="GO" id="GO:0016020">
    <property type="term" value="C:membrane"/>
    <property type="evidence" value="ECO:0007669"/>
    <property type="project" value="UniProtKB-SubCell"/>
</dbReference>
<name>A0A7D9ITH7_PARCT</name>
<evidence type="ECO:0000256" key="3">
    <source>
        <dbReference type="ARBA" id="ARBA00022989"/>
    </source>
</evidence>
<dbReference type="InterPro" id="IPR036259">
    <property type="entry name" value="MFS_trans_sf"/>
</dbReference>
<protein>
    <submittedName>
        <fullName evidence="5">Uncharacterized protein</fullName>
    </submittedName>
</protein>
<comment type="caution">
    <text evidence="5">The sequence shown here is derived from an EMBL/GenBank/DDBJ whole genome shotgun (WGS) entry which is preliminary data.</text>
</comment>
<evidence type="ECO:0000313" key="6">
    <source>
        <dbReference type="Proteomes" id="UP001152795"/>
    </source>
</evidence>
<evidence type="ECO:0000256" key="1">
    <source>
        <dbReference type="ARBA" id="ARBA00004141"/>
    </source>
</evidence>
<dbReference type="EMBL" id="CACRXK020007830">
    <property type="protein sequence ID" value="CAB4013301.1"/>
    <property type="molecule type" value="Genomic_DNA"/>
</dbReference>
<evidence type="ECO:0000256" key="2">
    <source>
        <dbReference type="ARBA" id="ARBA00022692"/>
    </source>
</evidence>
<keyword evidence="4" id="KW-0472">Membrane</keyword>
<accession>A0A7D9ITH7</accession>
<evidence type="ECO:0000313" key="5">
    <source>
        <dbReference type="EMBL" id="CAB4013301.1"/>
    </source>
</evidence>
<dbReference type="PANTHER" id="PTHR23510">
    <property type="entry name" value="INNER MEMBRANE TRANSPORT PROTEIN YAJR"/>
    <property type="match status" value="1"/>
</dbReference>
<dbReference type="OrthoDB" id="370281at2759"/>
<keyword evidence="2" id="KW-0812">Transmembrane</keyword>
<keyword evidence="3" id="KW-1133">Transmembrane helix</keyword>
<organism evidence="5 6">
    <name type="scientific">Paramuricea clavata</name>
    <name type="common">Red gorgonian</name>
    <name type="synonym">Violescent sea-whip</name>
    <dbReference type="NCBI Taxonomy" id="317549"/>
    <lineage>
        <taxon>Eukaryota</taxon>
        <taxon>Metazoa</taxon>
        <taxon>Cnidaria</taxon>
        <taxon>Anthozoa</taxon>
        <taxon>Octocorallia</taxon>
        <taxon>Malacalcyonacea</taxon>
        <taxon>Plexauridae</taxon>
        <taxon>Paramuricea</taxon>
    </lineage>
</organism>
<dbReference type="AlphaFoldDB" id="A0A7D9ITH7"/>
<sequence>MYGELARITTEDERTRYFAIIKANYIIGIVVGPALNLFLKEFDFYIGDWHIDFRTSPGFFMALMWILATGIMFVFVYDLSDEMRKETGYELVSDCPNEEQFSKKEQLREVYGKNCREDEHGQMTSPPAGINDVTNSKKLAEKEP</sequence>
<keyword evidence="6" id="KW-1185">Reference proteome</keyword>
<gene>
    <name evidence="5" type="ORF">PACLA_8A004026</name>
</gene>
<evidence type="ECO:0000256" key="4">
    <source>
        <dbReference type="ARBA" id="ARBA00023136"/>
    </source>
</evidence>
<proteinExistence type="predicted"/>
<dbReference type="PANTHER" id="PTHR23510:SF16">
    <property type="entry name" value="MAJOR FACILITATOR SUPERFAMILY (MFS) PROFILE DOMAIN-CONTAINING PROTEIN"/>
    <property type="match status" value="1"/>
</dbReference>